<feature type="compositionally biased region" description="Acidic residues" evidence="1">
    <location>
        <begin position="56"/>
        <end position="69"/>
    </location>
</feature>
<organism evidence="2 3">
    <name type="scientific">Parascedosporium putredinis</name>
    <dbReference type="NCBI Taxonomy" id="1442378"/>
    <lineage>
        <taxon>Eukaryota</taxon>
        <taxon>Fungi</taxon>
        <taxon>Dikarya</taxon>
        <taxon>Ascomycota</taxon>
        <taxon>Pezizomycotina</taxon>
        <taxon>Sordariomycetes</taxon>
        <taxon>Hypocreomycetidae</taxon>
        <taxon>Microascales</taxon>
        <taxon>Microascaceae</taxon>
        <taxon>Parascedosporium</taxon>
    </lineage>
</organism>
<dbReference type="EMBL" id="CALLCH030000001">
    <property type="protein sequence ID" value="CAI4211295.1"/>
    <property type="molecule type" value="Genomic_DNA"/>
</dbReference>
<comment type="caution">
    <text evidence="2">The sequence shown here is derived from an EMBL/GenBank/DDBJ whole genome shotgun (WGS) entry which is preliminary data.</text>
</comment>
<evidence type="ECO:0000256" key="1">
    <source>
        <dbReference type="SAM" id="MobiDB-lite"/>
    </source>
</evidence>
<feature type="region of interest" description="Disordered" evidence="1">
    <location>
        <begin position="50"/>
        <end position="77"/>
    </location>
</feature>
<dbReference type="Proteomes" id="UP000838763">
    <property type="component" value="Unassembled WGS sequence"/>
</dbReference>
<reference evidence="2" key="1">
    <citation type="submission" date="2022-11" db="EMBL/GenBank/DDBJ databases">
        <authorList>
            <person name="Scott C."/>
            <person name="Bruce N."/>
        </authorList>
    </citation>
    <scope>NUCLEOTIDE SEQUENCE</scope>
</reference>
<dbReference type="AlphaFoldDB" id="A0A9P1GWI6"/>
<sequence>MLPLTRLVLVQIHYISFAGSGKTETLAITSMLLLANPNIYALSAVDHPTAIVGDDSPSDEGEDSDESDSSGEGKQSPSALLQQLLTEVVLIAYVVCTMPHASGANLYKRFKTNYARVVVLDEAGAMHRADTLLV</sequence>
<evidence type="ECO:0000313" key="3">
    <source>
        <dbReference type="Proteomes" id="UP000838763"/>
    </source>
</evidence>
<keyword evidence="3" id="KW-1185">Reference proteome</keyword>
<gene>
    <name evidence="2" type="ORF">PPNO1_LOCUS1091</name>
</gene>
<protein>
    <submittedName>
        <fullName evidence="2">Uncharacterized protein</fullName>
    </submittedName>
</protein>
<name>A0A9P1GWI6_9PEZI</name>
<proteinExistence type="predicted"/>
<evidence type="ECO:0000313" key="2">
    <source>
        <dbReference type="EMBL" id="CAI4211295.1"/>
    </source>
</evidence>
<dbReference type="OrthoDB" id="6513042at2759"/>
<accession>A0A9P1GWI6</accession>